<comment type="caution">
    <text evidence="1">The sequence shown here is derived from an EMBL/GenBank/DDBJ whole genome shotgun (WGS) entry which is preliminary data.</text>
</comment>
<name>A0A8T1BA69_9STRA</name>
<protein>
    <submittedName>
        <fullName evidence="1">Uncharacterized protein</fullName>
    </submittedName>
</protein>
<dbReference type="EMBL" id="RCMK01001244">
    <property type="protein sequence ID" value="KAG2898587.1"/>
    <property type="molecule type" value="Genomic_DNA"/>
</dbReference>
<reference evidence="1" key="1">
    <citation type="submission" date="2018-10" db="EMBL/GenBank/DDBJ databases">
        <title>Effector identification in a new, highly contiguous assembly of the strawberry crown rot pathogen Phytophthora cactorum.</title>
        <authorList>
            <person name="Armitage A.D."/>
            <person name="Nellist C.F."/>
            <person name="Bates H."/>
            <person name="Vickerstaff R.J."/>
            <person name="Harrison R.J."/>
        </authorList>
    </citation>
    <scope>NUCLEOTIDE SEQUENCE</scope>
    <source>
        <strain evidence="1">4040</strain>
    </source>
</reference>
<organism evidence="1 2">
    <name type="scientific">Phytophthora cactorum</name>
    <dbReference type="NCBI Taxonomy" id="29920"/>
    <lineage>
        <taxon>Eukaryota</taxon>
        <taxon>Sar</taxon>
        <taxon>Stramenopiles</taxon>
        <taxon>Oomycota</taxon>
        <taxon>Peronosporomycetes</taxon>
        <taxon>Peronosporales</taxon>
        <taxon>Peronosporaceae</taxon>
        <taxon>Phytophthora</taxon>
    </lineage>
</organism>
<dbReference type="AlphaFoldDB" id="A0A8T1BA69"/>
<evidence type="ECO:0000313" key="1">
    <source>
        <dbReference type="EMBL" id="KAG2898587.1"/>
    </source>
</evidence>
<sequence length="97" mass="10322">MFYFFAKLQILELQTQLVARPAETLDVIFDPLPLLVSSNFFFLAVEFQRVDGCCPGSGWASVLPGPVLVQLPGVAAAVPRTVPMGTGVDTSGVGHMA</sequence>
<evidence type="ECO:0000313" key="2">
    <source>
        <dbReference type="Proteomes" id="UP000736787"/>
    </source>
</evidence>
<proteinExistence type="predicted"/>
<dbReference type="Proteomes" id="UP000736787">
    <property type="component" value="Unassembled WGS sequence"/>
</dbReference>
<gene>
    <name evidence="1" type="ORF">PC117_g22479</name>
</gene>
<accession>A0A8T1BA69</accession>